<reference evidence="48 49" key="1">
    <citation type="submission" date="2013-12" db="EMBL/GenBank/DDBJ databases">
        <title>Ecological redundancy of diverse viral populations within a natural community.</title>
        <authorList>
            <person name="Gregory A.C."/>
            <person name="LaButti K."/>
            <person name="Copeland A."/>
            <person name="Woyke T."/>
            <person name="Sullivan M.B."/>
        </authorList>
    </citation>
    <scope>NUCLEOTIDE SEQUENCE [LARGE SCALE GENOMIC DNA]</scope>
    <source>
        <strain evidence="41">Syn7803C102</strain>
        <strain evidence="42">Syn7803C108</strain>
        <strain evidence="43">Syn7803C109</strain>
        <strain evidence="44">Syn7803C35</strain>
        <strain evidence="45">Syn7803C37</strain>
        <strain evidence="46">Syn7803C39</strain>
        <strain evidence="47">Syn7803C40</strain>
        <strain evidence="2">Syn7803C45</strain>
        <strain evidence="3">Syn7803C46</strain>
        <strain evidence="4">Syn7803C48</strain>
        <strain evidence="5">Syn7803C49</strain>
        <strain evidence="6">Syn7803C54</strain>
        <strain evidence="7">Syn7803C55</strain>
        <strain evidence="8">Syn7803C57</strain>
        <strain evidence="9">Syn7803C72</strain>
        <strain evidence="10">Syn7803C73</strain>
        <strain evidence="11">Syn7803C75</strain>
        <strain evidence="12">Syn7803C77</strain>
        <strain evidence="13">Syn7803C88</strain>
        <strain evidence="14">Syn7803C89</strain>
        <strain evidence="15">Syn7803C93</strain>
        <strain evidence="16">Syn7803US104</strain>
        <strain evidence="17">Syn7803US108</strain>
        <strain evidence="18">Syn7803US109</strain>
        <strain evidence="19">Syn7803US110</strain>
        <strain evidence="20">Syn7803US111</strain>
        <strain evidence="21">Syn7803US113</strain>
        <strain evidence="22">Syn7803US114</strain>
        <strain evidence="23">Syn7803US115</strain>
        <strain evidence="24">Syn7803US116</strain>
        <strain evidence="25">Syn7803US122</strain>
        <strain evidence="27">Syn7803US5</strain>
        <strain evidence="26">Syn7803US59</strain>
        <strain evidence="28">Syn7803US61</strain>
        <strain evidence="29">Syn7803US63</strain>
        <strain evidence="30">Syn7803US64</strain>
        <strain evidence="31">Syn7803US65</strain>
        <strain evidence="32">Syn7803US71</strain>
        <strain evidence="33">Syn7803US78</strain>
        <strain evidence="34">Syn7803US80</strain>
        <strain evidence="35">Syn7803US82</strain>
        <strain evidence="36">Syn7803US83</strain>
        <strain evidence="37">Syn7803US85</strain>
        <strain evidence="38">Syn7803US89</strain>
        <strain evidence="39">Syn7803US94</strain>
        <strain evidence="40">Syn7803US95</strain>
    </source>
</reference>
<dbReference type="EMBL" id="KJ019140">
    <property type="protein sequence ID" value="AIX40611.1"/>
    <property type="molecule type" value="Genomic_DNA"/>
</dbReference>
<dbReference type="Proteomes" id="UP000185376">
    <property type="component" value="Segment"/>
</dbReference>
<dbReference type="Proteomes" id="UP000185378">
    <property type="component" value="Segment"/>
</dbReference>
<dbReference type="EMBL" id="KJ019119">
    <property type="protein sequence ID" value="AIX36013.1"/>
    <property type="molecule type" value="Genomic_DNA"/>
</dbReference>
<evidence type="ECO:0000313" key="24">
    <source>
        <dbReference type="EMBL" id="AIX26327.1"/>
    </source>
</evidence>
<evidence type="ECO:0000256" key="1">
    <source>
        <dbReference type="SAM" id="MobiDB-lite"/>
    </source>
</evidence>
<feature type="region of interest" description="Disordered" evidence="1">
    <location>
        <begin position="1"/>
        <end position="59"/>
    </location>
</feature>
<evidence type="ECO:0000313" key="35">
    <source>
        <dbReference type="EMBL" id="AIX37376.1"/>
    </source>
</evidence>
<name>A0A0E3G775_9CAUD</name>
<evidence type="ECO:0000313" key="26">
    <source>
        <dbReference type="EMBL" id="AIX34509.1"/>
    </source>
</evidence>
<dbReference type="Proteomes" id="UP000185361">
    <property type="component" value="Segment"/>
</dbReference>
<evidence type="ECO:0000313" key="32">
    <source>
        <dbReference type="EMBL" id="AIX36232.1"/>
    </source>
</evidence>
<dbReference type="EMBL" id="KJ019048">
    <property type="protein sequence ID" value="AIX19052.1"/>
    <property type="molecule type" value="Genomic_DNA"/>
</dbReference>
<dbReference type="EMBL" id="KJ019056">
    <property type="protein sequence ID" value="AIX20918.1"/>
    <property type="molecule type" value="Genomic_DNA"/>
</dbReference>
<dbReference type="EMBL" id="KJ019113">
    <property type="protein sequence ID" value="AIX34729.1"/>
    <property type="molecule type" value="Genomic_DNA"/>
</dbReference>
<dbReference type="EMBL" id="KJ019073">
    <property type="protein sequence ID" value="AIX24808.1"/>
    <property type="molecule type" value="Genomic_DNA"/>
</dbReference>
<dbReference type="EMBL" id="KJ019083">
    <property type="protein sequence ID" value="AIX26963.1"/>
    <property type="molecule type" value="Genomic_DNA"/>
</dbReference>
<dbReference type="EMBL" id="KJ019121">
    <property type="protein sequence ID" value="AIX36449.1"/>
    <property type="molecule type" value="Genomic_DNA"/>
</dbReference>
<dbReference type="Proteomes" id="UP000185366">
    <property type="component" value="Segment"/>
</dbReference>
<dbReference type="EMBL" id="KJ019036">
    <property type="protein sequence ID" value="AIX16337.1"/>
    <property type="molecule type" value="Genomic_DNA"/>
</dbReference>
<evidence type="ECO:0000313" key="49">
    <source>
        <dbReference type="Proteomes" id="UP000185343"/>
    </source>
</evidence>
<dbReference type="EMBL" id="KJ019078">
    <property type="protein sequence ID" value="AIX25892.1"/>
    <property type="molecule type" value="Genomic_DNA"/>
</dbReference>
<dbReference type="Proteomes" id="UP000185352">
    <property type="component" value="Segment"/>
</dbReference>
<evidence type="ECO:0000313" key="13">
    <source>
        <dbReference type="EMBL" id="AIX20918.1"/>
    </source>
</evidence>
<evidence type="ECO:0000313" key="17">
    <source>
        <dbReference type="EMBL" id="AIX24590.1"/>
    </source>
</evidence>
<dbReference type="EMBL" id="KJ019028">
    <property type="protein sequence ID" value="AIX14641.1"/>
    <property type="molecule type" value="Genomic_DNA"/>
</dbReference>
<evidence type="ECO:0000313" key="27">
    <source>
        <dbReference type="EMBL" id="AIX34729.1"/>
    </source>
</evidence>
<evidence type="ECO:0000313" key="20">
    <source>
        <dbReference type="EMBL" id="AIX25245.1"/>
    </source>
</evidence>
<evidence type="ECO:0000313" key="36">
    <source>
        <dbReference type="EMBL" id="AIX37594.1"/>
    </source>
</evidence>
<evidence type="ECO:0000313" key="3">
    <source>
        <dbReference type="EMBL" id="AIX14861.1"/>
    </source>
</evidence>
<dbReference type="Proteomes" id="UP000185359">
    <property type="component" value="Segment"/>
</dbReference>
<dbReference type="EMBL" id="KJ019136">
    <property type="protein sequence ID" value="AIX39756.1"/>
    <property type="molecule type" value="Genomic_DNA"/>
</dbReference>
<dbReference type="GeneID" id="24171441"/>
<evidence type="ECO:0000313" key="11">
    <source>
        <dbReference type="EMBL" id="AIX19052.1"/>
    </source>
</evidence>
<dbReference type="Proteomes" id="UP000185357">
    <property type="component" value="Segment"/>
</dbReference>
<evidence type="ECO:0000313" key="15">
    <source>
        <dbReference type="EMBL" id="AIX22364.1"/>
    </source>
</evidence>
<dbReference type="Proteomes" id="UP000185365">
    <property type="component" value="Segment"/>
</dbReference>
<dbReference type="RefSeq" id="YP_009133373.1">
    <property type="nucleotide sequence ID" value="NC_026923.1"/>
</dbReference>
<evidence type="ECO:0000313" key="23">
    <source>
        <dbReference type="EMBL" id="AIX26110.1"/>
    </source>
</evidence>
<dbReference type="EMBL" id="KJ019046">
    <property type="protein sequence ID" value="AIX18616.1"/>
    <property type="molecule type" value="Genomic_DNA"/>
</dbReference>
<evidence type="ECO:0000313" key="46">
    <source>
        <dbReference type="EMBL" id="AIX46729.1"/>
    </source>
</evidence>
<evidence type="ECO:0000313" key="31">
    <source>
        <dbReference type="EMBL" id="AIX36013.1"/>
    </source>
</evidence>
<dbReference type="EMBL" id="KJ019062">
    <property type="protein sequence ID" value="AIX22364.1"/>
    <property type="molecule type" value="Genomic_DNA"/>
</dbReference>
<evidence type="ECO:0000313" key="22">
    <source>
        <dbReference type="EMBL" id="AIX25892.1"/>
    </source>
</evidence>
<evidence type="ECO:0000313" key="9">
    <source>
        <dbReference type="EMBL" id="AIX18616.1"/>
    </source>
</evidence>
<dbReference type="Proteomes" id="UP000185345">
    <property type="component" value="Segment"/>
</dbReference>
<dbReference type="EMBL" id="KJ019129">
    <property type="protein sequence ID" value="AIX38245.1"/>
    <property type="molecule type" value="Genomic_DNA"/>
</dbReference>
<dbReference type="EMBL" id="KJ019160">
    <property type="protein sequence ID" value="AIX45867.1"/>
    <property type="molecule type" value="Genomic_DNA"/>
</dbReference>
<evidence type="ECO:0000313" key="40">
    <source>
        <dbReference type="EMBL" id="AIX38680.1"/>
    </source>
</evidence>
<dbReference type="Proteomes" id="UP000185347">
    <property type="component" value="Segment"/>
</dbReference>
<dbReference type="EMBL" id="KJ019124">
    <property type="protein sequence ID" value="AIX37158.1"/>
    <property type="molecule type" value="Genomic_DNA"/>
</dbReference>
<gene>
    <name evidence="41" type="ORF">Syn7803C102_30</name>
    <name evidence="42" type="ORF">Syn7803C108_30</name>
    <name evidence="43" type="ORF">Syn7803C109_30</name>
    <name evidence="44" type="ORF">Syn7803C35_30</name>
    <name evidence="45" type="ORF">Syn7803C37_31</name>
    <name evidence="46" type="ORF">Syn7803C39_30</name>
    <name evidence="47" type="ORF">Syn7803C40_30</name>
    <name evidence="2" type="ORF">Syn7803C45_30</name>
    <name evidence="3" type="ORF">Syn7803C46_30</name>
    <name evidence="4" type="ORF">Syn7803C48_30</name>
    <name evidence="5" type="ORF">Syn7803C49_30</name>
    <name evidence="6" type="ORF">Syn7803C54_30</name>
    <name evidence="7" type="ORF">Syn7803C55_27</name>
    <name evidence="8" type="ORF">Syn7803C57_30</name>
    <name evidence="9" type="ORF">Syn7803C72_30</name>
    <name evidence="10" type="ORF">Syn7803C73_30</name>
    <name evidence="11" type="ORF">Syn7803C75_30</name>
    <name evidence="12" type="ORF">Syn7803C77_29</name>
    <name evidence="13" type="ORF">Syn7803C88_30</name>
    <name evidence="14" type="ORF">Syn7803C89_30</name>
    <name evidence="15" type="ORF">Syn7803C93_30</name>
    <name evidence="16" type="ORF">Syn7803US104_30</name>
    <name evidence="17" type="ORF">Syn7803US108_30</name>
    <name evidence="18" type="ORF">Syn7803US109_30</name>
    <name evidence="19" type="ORF">Syn7803US110_30</name>
    <name evidence="20" type="ORF">Syn7803US111_30</name>
    <name evidence="21" type="ORF">Syn7803US113_30</name>
    <name evidence="22" type="ORF">Syn7803US114_30</name>
    <name evidence="23" type="ORF">Syn7803US115_30</name>
    <name evidence="24" type="ORF">Syn7803US116_30</name>
    <name evidence="25" type="ORF">Syn7803US122_30</name>
    <name evidence="26" type="ORF">Syn7803US59_30</name>
    <name evidence="27" type="ORF">Syn7803US5_31</name>
    <name evidence="28" type="ORF">Syn7803US61_30</name>
    <name evidence="29" type="ORF">Syn7803US63_29</name>
    <name evidence="30" type="ORF">Syn7803US64_30</name>
    <name evidence="31" type="ORF">Syn7803US65_31</name>
    <name evidence="32" type="ORF">Syn7803US71_30</name>
    <name evidence="33" type="ORF">Syn7803US78_30</name>
    <name evidence="34" type="ORF">Syn7803US80_32</name>
    <name evidence="35" type="ORF">Syn7803US82_30</name>
    <name evidence="36" type="ORF">Syn7803US83_30</name>
    <name evidence="37" type="ORF">Syn7803US85_30</name>
    <name evidence="38" type="ORF">Syn7803US89_30</name>
    <name evidence="39" type="ORF">Syn7803US94_30</name>
    <name evidence="40" type="ORF">Syn7803US95_30</name>
</gene>
<dbReference type="Proteomes" id="UP000220606">
    <property type="component" value="Segment"/>
</dbReference>
<dbReference type="EMBL" id="KJ019031">
    <property type="protein sequence ID" value="AIX15288.1"/>
    <property type="molecule type" value="Genomic_DNA"/>
</dbReference>
<evidence type="ECO:0000313" key="48">
    <source>
        <dbReference type="Proteomes" id="UP000033003"/>
    </source>
</evidence>
<dbReference type="EMBL" id="KJ019131">
    <property type="protein sequence ID" value="AIX38680.1"/>
    <property type="molecule type" value="Genomic_DNA"/>
</dbReference>
<dbReference type="EMBL" id="KJ019164">
    <property type="protein sequence ID" value="AIX46729.1"/>
    <property type="molecule type" value="Genomic_DNA"/>
</dbReference>
<accession>A0A0E3G775</accession>
<evidence type="ECO:0000313" key="25">
    <source>
        <dbReference type="EMBL" id="AIX26963.1"/>
    </source>
</evidence>
<dbReference type="Proteomes" id="UP000185364">
    <property type="component" value="Segment"/>
</dbReference>
<dbReference type="EMBL" id="KJ019075">
    <property type="protein sequence ID" value="AIX25245.1"/>
    <property type="molecule type" value="Genomic_DNA"/>
</dbReference>
<dbReference type="Proteomes" id="UP000185377">
    <property type="component" value="Segment"/>
</dbReference>
<dbReference type="Proteomes" id="UP000185368">
    <property type="component" value="Segment"/>
</dbReference>
<dbReference type="Proteomes" id="UP000185372">
    <property type="component" value="Genome"/>
</dbReference>
<dbReference type="OrthoDB" id="26632at10239"/>
<dbReference type="EMBL" id="KJ019047">
    <property type="protein sequence ID" value="AIX18834.1"/>
    <property type="molecule type" value="Genomic_DNA"/>
</dbReference>
<protein>
    <submittedName>
        <fullName evidence="46">Uncharacterized protein</fullName>
    </submittedName>
</protein>
<dbReference type="Proteomes" id="UP000033003">
    <property type="component" value="Segment"/>
</dbReference>
<evidence type="ECO:0000313" key="44">
    <source>
        <dbReference type="EMBL" id="AIX45867.1"/>
    </source>
</evidence>
<dbReference type="EMBL" id="KJ019050">
    <property type="protein sequence ID" value="AIX19486.1"/>
    <property type="molecule type" value="Genomic_DNA"/>
</dbReference>
<dbReference type="EMBL" id="KJ019079">
    <property type="protein sequence ID" value="AIX26110.1"/>
    <property type="molecule type" value="Genomic_DNA"/>
</dbReference>
<dbReference type="Proteomes" id="UP000185351">
    <property type="component" value="Segment"/>
</dbReference>
<evidence type="ECO:0000313" key="47">
    <source>
        <dbReference type="EMBL" id="AIX46946.1"/>
    </source>
</evidence>
<evidence type="ECO:0000313" key="34">
    <source>
        <dbReference type="EMBL" id="AIX37158.1"/>
    </source>
</evidence>
<evidence type="ECO:0000313" key="30">
    <source>
        <dbReference type="EMBL" id="AIX35793.1"/>
    </source>
</evidence>
<evidence type="ECO:0000313" key="45">
    <source>
        <dbReference type="EMBL" id="AIX46304.1"/>
    </source>
</evidence>
<dbReference type="EMBL" id="KJ019074">
    <property type="protein sequence ID" value="AIX25026.1"/>
    <property type="molecule type" value="Genomic_DNA"/>
</dbReference>
<evidence type="ECO:0000313" key="5">
    <source>
        <dbReference type="EMBL" id="AIX15506.1"/>
    </source>
</evidence>
<dbReference type="Proteomes" id="UP000185375">
    <property type="component" value="Segment"/>
</dbReference>
<evidence type="ECO:0000313" key="50">
    <source>
        <dbReference type="Proteomes" id="UP000185362"/>
    </source>
</evidence>
<dbReference type="Proteomes" id="UP000185349">
    <property type="component" value="Segment"/>
</dbReference>
<dbReference type="Proteomes" id="UP000185386">
    <property type="component" value="Segment"/>
</dbReference>
<evidence type="ECO:0000313" key="6">
    <source>
        <dbReference type="EMBL" id="AIX15935.1"/>
    </source>
</evidence>
<dbReference type="Proteomes" id="UP000185371">
    <property type="component" value="Segment"/>
</dbReference>
<dbReference type="KEGG" id="vg:24171441"/>
<dbReference type="EMBL" id="KJ019035">
    <property type="protein sequence ID" value="AIX16152.1"/>
    <property type="molecule type" value="Genomic_DNA"/>
</dbReference>
<dbReference type="EMBL" id="KJ019057">
    <property type="protein sequence ID" value="AIX21135.1"/>
    <property type="molecule type" value="Genomic_DNA"/>
</dbReference>
<evidence type="ECO:0000313" key="39">
    <source>
        <dbReference type="EMBL" id="AIX38462.1"/>
    </source>
</evidence>
<evidence type="ECO:0000313" key="28">
    <source>
        <dbReference type="EMBL" id="AIX35154.1"/>
    </source>
</evidence>
<evidence type="ECO:0000313" key="8">
    <source>
        <dbReference type="EMBL" id="AIX16337.1"/>
    </source>
</evidence>
<dbReference type="EMBL" id="KJ019117">
    <property type="protein sequence ID" value="AIX35575.1"/>
    <property type="molecule type" value="Genomic_DNA"/>
</dbReference>
<organism evidence="46 50">
    <name type="scientific">Synechococcus phage ACG-2014d</name>
    <dbReference type="NCBI Taxonomy" id="1493509"/>
    <lineage>
        <taxon>Viruses</taxon>
        <taxon>Duplodnaviria</taxon>
        <taxon>Heunggongvirae</taxon>
        <taxon>Uroviricota</taxon>
        <taxon>Caudoviricetes</taxon>
        <taxon>Pantevenvirales</taxon>
        <taxon>Kyanoviridae</taxon>
        <taxon>Lowelvirus</taxon>
        <taxon>Lowelvirus tuscon4d</taxon>
    </lineage>
</organism>
<evidence type="ECO:0000313" key="7">
    <source>
        <dbReference type="EMBL" id="AIX16152.1"/>
    </source>
</evidence>
<evidence type="ECO:0000313" key="33">
    <source>
        <dbReference type="EMBL" id="AIX36449.1"/>
    </source>
</evidence>
<dbReference type="Proteomes" id="UP000185350">
    <property type="component" value="Segment"/>
</dbReference>
<dbReference type="EMBL" id="KJ019034">
    <property type="protein sequence ID" value="AIX15935.1"/>
    <property type="molecule type" value="Genomic_DNA"/>
</dbReference>
<dbReference type="EMBL" id="KJ019139">
    <property type="protein sequence ID" value="AIX40392.1"/>
    <property type="molecule type" value="Genomic_DNA"/>
</dbReference>
<evidence type="ECO:0000313" key="51">
    <source>
        <dbReference type="Proteomes" id="UP000185365"/>
    </source>
</evidence>
<dbReference type="Proteomes" id="UP000185355">
    <property type="component" value="Segment"/>
</dbReference>
<sequence length="59" mass="7114">MGRTYRRGGDEYNSYGKSLREKRQRGNSKRTSSWGDDYTDSKPNQQKNKRLEQIDYYDE</sequence>
<dbReference type="EMBL" id="KJ019032">
    <property type="protein sequence ID" value="AIX15506.1"/>
    <property type="molecule type" value="Genomic_DNA"/>
</dbReference>
<evidence type="ECO:0000313" key="21">
    <source>
        <dbReference type="EMBL" id="AIX25674.1"/>
    </source>
</evidence>
<dbReference type="EMBL" id="KJ019080">
    <property type="protein sequence ID" value="AIX26327.1"/>
    <property type="molecule type" value="Genomic_DNA"/>
</dbReference>
<evidence type="ECO:0000313" key="12">
    <source>
        <dbReference type="EMBL" id="AIX19486.1"/>
    </source>
</evidence>
<dbReference type="Proteomes" id="UP000185383">
    <property type="component" value="Segment"/>
</dbReference>
<dbReference type="Proteomes" id="UP000185343">
    <property type="component" value="Segment"/>
</dbReference>
<dbReference type="Proteomes" id="UP000185385">
    <property type="component" value="Segment"/>
</dbReference>
<evidence type="ECO:0000313" key="42">
    <source>
        <dbReference type="EMBL" id="AIX40392.1"/>
    </source>
</evidence>
<evidence type="ECO:0000313" key="16">
    <source>
        <dbReference type="EMBL" id="AIX24155.1"/>
    </source>
</evidence>
<dbReference type="EMBL" id="KJ019029">
    <property type="protein sequence ID" value="AIX14861.1"/>
    <property type="molecule type" value="Genomic_DNA"/>
</dbReference>
<dbReference type="Proteomes" id="UP000185374">
    <property type="component" value="Segment"/>
</dbReference>
<evidence type="ECO:0000313" key="2">
    <source>
        <dbReference type="EMBL" id="AIX14641.1"/>
    </source>
</evidence>
<dbReference type="EMBL" id="KJ019072">
    <property type="protein sequence ID" value="AIX24590.1"/>
    <property type="molecule type" value="Genomic_DNA"/>
</dbReference>
<dbReference type="Proteomes" id="UP000185381">
    <property type="component" value="Genome"/>
</dbReference>
<dbReference type="Proteomes" id="UP000185379">
    <property type="component" value="Segment"/>
</dbReference>
<dbReference type="EMBL" id="KJ019165">
    <property type="protein sequence ID" value="AIX46946.1"/>
    <property type="molecule type" value="Genomic_DNA"/>
</dbReference>
<evidence type="ECO:0000313" key="29">
    <source>
        <dbReference type="EMBL" id="AIX35575.1"/>
    </source>
</evidence>
<dbReference type="Proteomes" id="UP000185358">
    <property type="component" value="Segment"/>
</dbReference>
<proteinExistence type="predicted"/>
<dbReference type="EMBL" id="KJ019070">
    <property type="protein sequence ID" value="AIX24155.1"/>
    <property type="molecule type" value="Genomic_DNA"/>
</dbReference>
<dbReference type="EMBL" id="KJ019077">
    <property type="protein sequence ID" value="AIX25674.1"/>
    <property type="molecule type" value="Genomic_DNA"/>
</dbReference>
<evidence type="ECO:0000313" key="10">
    <source>
        <dbReference type="EMBL" id="AIX18834.1"/>
    </source>
</evidence>
<dbReference type="EMBL" id="KJ019125">
    <property type="protein sequence ID" value="AIX37376.1"/>
    <property type="molecule type" value="Genomic_DNA"/>
</dbReference>
<dbReference type="Proteomes" id="UP000185362">
    <property type="component" value="Segment"/>
</dbReference>
<dbReference type="EMBL" id="KJ019115">
    <property type="protein sequence ID" value="AIX35154.1"/>
    <property type="molecule type" value="Genomic_DNA"/>
</dbReference>
<dbReference type="Proteomes" id="UP000185344">
    <property type="component" value="Segment"/>
</dbReference>
<dbReference type="Proteomes" id="UP000185346">
    <property type="component" value="Segment"/>
</dbReference>
<evidence type="ECO:0000313" key="18">
    <source>
        <dbReference type="EMBL" id="AIX24808.1"/>
    </source>
</evidence>
<dbReference type="Proteomes" id="UP000185363">
    <property type="component" value="Segment"/>
</dbReference>
<evidence type="ECO:0000313" key="38">
    <source>
        <dbReference type="EMBL" id="AIX38245.1"/>
    </source>
</evidence>
<dbReference type="EMBL" id="KJ019118">
    <property type="protein sequence ID" value="AIX35793.1"/>
    <property type="molecule type" value="Genomic_DNA"/>
</dbReference>
<dbReference type="Proteomes" id="UP000185348">
    <property type="component" value="Segment"/>
</dbReference>
<evidence type="ECO:0000313" key="19">
    <source>
        <dbReference type="EMBL" id="AIX25026.1"/>
    </source>
</evidence>
<evidence type="ECO:0000313" key="14">
    <source>
        <dbReference type="EMBL" id="AIX21135.1"/>
    </source>
</evidence>
<evidence type="ECO:0000313" key="43">
    <source>
        <dbReference type="EMBL" id="AIX40611.1"/>
    </source>
</evidence>
<dbReference type="Proteomes" id="UP000185367">
    <property type="component" value="Segment"/>
</dbReference>
<dbReference type="Proteomes" id="UP000185384">
    <property type="component" value="Segment"/>
</dbReference>
<dbReference type="Proteomes" id="UP000185353">
    <property type="component" value="Segment"/>
</dbReference>
<dbReference type="Proteomes" id="UP000185360">
    <property type="component" value="Genome"/>
</dbReference>
<dbReference type="Proteomes" id="UP000185370">
    <property type="component" value="Segment"/>
</dbReference>
<dbReference type="Proteomes" id="UP000185356">
    <property type="component" value="Segment"/>
</dbReference>
<dbReference type="EMBL" id="KJ019126">
    <property type="protein sequence ID" value="AIX37594.1"/>
    <property type="molecule type" value="Genomic_DNA"/>
</dbReference>
<dbReference type="EMBL" id="KJ019120">
    <property type="protein sequence ID" value="AIX36232.1"/>
    <property type="molecule type" value="Genomic_DNA"/>
</dbReference>
<dbReference type="Proteomes" id="UP000185369">
    <property type="component" value="Segment"/>
</dbReference>
<keyword evidence="51" id="KW-1185">Reference proteome</keyword>
<dbReference type="EMBL" id="KJ019130">
    <property type="protein sequence ID" value="AIX38462.1"/>
    <property type="molecule type" value="Genomic_DNA"/>
</dbReference>
<dbReference type="Proteomes" id="UP000185382">
    <property type="component" value="Segment"/>
</dbReference>
<dbReference type="EMBL" id="KJ019162">
    <property type="protein sequence ID" value="AIX46304.1"/>
    <property type="molecule type" value="Genomic_DNA"/>
</dbReference>
<dbReference type="EMBL" id="KJ019112">
    <property type="protein sequence ID" value="AIX34509.1"/>
    <property type="molecule type" value="Genomic_DNA"/>
</dbReference>
<dbReference type="Proteomes" id="UP000185373">
    <property type="component" value="Segment"/>
</dbReference>
<evidence type="ECO:0000313" key="41">
    <source>
        <dbReference type="EMBL" id="AIX39756.1"/>
    </source>
</evidence>
<evidence type="ECO:0000313" key="4">
    <source>
        <dbReference type="EMBL" id="AIX15288.1"/>
    </source>
</evidence>
<dbReference type="Proteomes" id="UP000185380">
    <property type="component" value="Segment"/>
</dbReference>
<evidence type="ECO:0000313" key="37">
    <source>
        <dbReference type="EMBL" id="AIX37812.1"/>
    </source>
</evidence>
<dbReference type="EMBL" id="KJ019127">
    <property type="protein sequence ID" value="AIX37812.1"/>
    <property type="molecule type" value="Genomic_DNA"/>
</dbReference>
<dbReference type="Proteomes" id="UP000185354">
    <property type="component" value="Segment"/>
</dbReference>